<protein>
    <recommendedName>
        <fullName evidence="2">Synergin gamma C-terminal domain-containing protein</fullName>
    </recommendedName>
</protein>
<gene>
    <name evidence="3" type="ORF">M8C21_030710</name>
</gene>
<feature type="domain" description="Synergin gamma C-terminal" evidence="2">
    <location>
        <begin position="698"/>
        <end position="871"/>
    </location>
</feature>
<dbReference type="PANTHER" id="PTHR35701:SF1">
    <property type="entry name" value="OS11G0148400 PROTEIN"/>
    <property type="match status" value="1"/>
</dbReference>
<feature type="compositionally biased region" description="Low complexity" evidence="1">
    <location>
        <begin position="106"/>
        <end position="122"/>
    </location>
</feature>
<dbReference type="EMBL" id="JAMZMK010000084">
    <property type="protein sequence ID" value="KAI7757696.1"/>
    <property type="molecule type" value="Genomic_DNA"/>
</dbReference>
<evidence type="ECO:0000313" key="4">
    <source>
        <dbReference type="Proteomes" id="UP001206925"/>
    </source>
</evidence>
<sequence length="876" mass="96672">MADDDDDSFGEFTFAPIHHPTVNSSPHIPITTNTNDVVWADFTFHQNNPNHHTVNPPSSSPSQPKWEKIQGALPLSFFGDEEESVTDDVKVEPSNVSGTTSIGSDNNNTNIKNNNNGFKSNGKLGINDLIADLYGPRQLQQQQPQQTVNNGNELDFSALTSTVSNDPVSKSNSFGLDTVLAGDGDKESDDEGGWEFVDAVARNDKDHKENSEKIVSTPGLQGGSHGPIDLFAASNNGFFVESHEISEKIVSTSGLQGGSHAPIDLFAASNNGFFVDSHVTDSGFDSKPITNFQNGFSSDFKVDSKGTTNESSSNPIGGGDDFDDTFGEFEAAFTEHSSVKKELSEERFDPLGSHNKSHGSVDLFSFSNAAPSGSQMENNGFDFSQISQAPVVENGLASDSFFQTEWKESKNDLDSKPSDVGANDESFGKFETTFQESESKLEGFDSSKKNYKEPVPLSIFGIEEDPEADNSLNLEHELFKSSTKHTRNPSSNLSINDILSDLYSQAQPISSDGKEDLLHSASKEYGSHVADHNDDDDGFNDDSWEFKDASFQSSVENQISSFEKKLNTCVNLYSNLKDDLCAVARRHLHSLKKAQSTATLVGEEMKGASLDKEIQEALEKIHQKDISTEMNLDDHSESVISLQKYIETLQEPDFQILDSEYHISRRLLLAESDLSSAIDLINHFTTVLKILTLAPKCEPADYVSLWFKVISVCSQELNHGTWIWKQSLEKNVHSEILSEKQGRQFIIAIGEIYRAVMIMESAVKFYKPWILLSGADLEGVSGLLEECHILWSTSRLEESIPVDYLLESIRHIQNLDEIALADQQEETQCGISLLSPGVVPDMKMVTWNEDKYFVTLANLWANLISPDPPKLPIHVG</sequence>
<dbReference type="AlphaFoldDB" id="A0AAD5DAX0"/>
<organism evidence="3 4">
    <name type="scientific">Ambrosia artemisiifolia</name>
    <name type="common">Common ragweed</name>
    <dbReference type="NCBI Taxonomy" id="4212"/>
    <lineage>
        <taxon>Eukaryota</taxon>
        <taxon>Viridiplantae</taxon>
        <taxon>Streptophyta</taxon>
        <taxon>Embryophyta</taxon>
        <taxon>Tracheophyta</taxon>
        <taxon>Spermatophyta</taxon>
        <taxon>Magnoliopsida</taxon>
        <taxon>eudicotyledons</taxon>
        <taxon>Gunneridae</taxon>
        <taxon>Pentapetalae</taxon>
        <taxon>asterids</taxon>
        <taxon>campanulids</taxon>
        <taxon>Asterales</taxon>
        <taxon>Asteraceae</taxon>
        <taxon>Asteroideae</taxon>
        <taxon>Heliantheae alliance</taxon>
        <taxon>Heliantheae</taxon>
        <taxon>Ambrosia</taxon>
    </lineage>
</organism>
<dbReference type="InterPro" id="IPR059024">
    <property type="entry name" value="SYNRG_C"/>
</dbReference>
<feature type="region of interest" description="Disordered" evidence="1">
    <location>
        <begin position="85"/>
        <end position="122"/>
    </location>
</feature>
<evidence type="ECO:0000259" key="2">
    <source>
        <dbReference type="Pfam" id="PF25999"/>
    </source>
</evidence>
<evidence type="ECO:0000256" key="1">
    <source>
        <dbReference type="SAM" id="MobiDB-lite"/>
    </source>
</evidence>
<dbReference type="Proteomes" id="UP001206925">
    <property type="component" value="Unassembled WGS sequence"/>
</dbReference>
<dbReference type="PANTHER" id="PTHR35701">
    <property type="entry name" value="OS11G0148400 PROTEIN"/>
    <property type="match status" value="1"/>
</dbReference>
<proteinExistence type="predicted"/>
<reference evidence="3" key="1">
    <citation type="submission" date="2022-06" db="EMBL/GenBank/DDBJ databases">
        <title>Uncovering the hologenomic basis of an extraordinary plant invasion.</title>
        <authorList>
            <person name="Bieker V.C."/>
            <person name="Martin M.D."/>
            <person name="Gilbert T."/>
            <person name="Hodgins K."/>
            <person name="Battlay P."/>
            <person name="Petersen B."/>
            <person name="Wilson J."/>
        </authorList>
    </citation>
    <scope>NUCLEOTIDE SEQUENCE</scope>
    <source>
        <strain evidence="3">AA19_3_7</strain>
        <tissue evidence="3">Leaf</tissue>
    </source>
</reference>
<comment type="caution">
    <text evidence="3">The sequence shown here is derived from an EMBL/GenBank/DDBJ whole genome shotgun (WGS) entry which is preliminary data.</text>
</comment>
<name>A0AAD5DAX0_AMBAR</name>
<evidence type="ECO:0000313" key="3">
    <source>
        <dbReference type="EMBL" id="KAI7757696.1"/>
    </source>
</evidence>
<keyword evidence="4" id="KW-1185">Reference proteome</keyword>
<accession>A0AAD5DAX0</accession>
<feature type="compositionally biased region" description="Polar residues" evidence="1">
    <location>
        <begin position="94"/>
        <end position="105"/>
    </location>
</feature>
<dbReference type="Pfam" id="PF25999">
    <property type="entry name" value="SYNRG_C"/>
    <property type="match status" value="1"/>
</dbReference>